<feature type="signal peptide" evidence="1">
    <location>
        <begin position="1"/>
        <end position="16"/>
    </location>
</feature>
<gene>
    <name evidence="2" type="ORF">DICPUDRAFT_92555</name>
</gene>
<dbReference type="FunCoup" id="F0ZTP5">
    <property type="interactions" value="743"/>
</dbReference>
<protein>
    <recommendedName>
        <fullName evidence="4">DUF4359 domain-containing protein</fullName>
    </recommendedName>
</protein>
<dbReference type="KEGG" id="dpp:DICPUDRAFT_92555"/>
<dbReference type="EMBL" id="GL871180">
    <property type="protein sequence ID" value="EGC32681.1"/>
    <property type="molecule type" value="Genomic_DNA"/>
</dbReference>
<evidence type="ECO:0000313" key="2">
    <source>
        <dbReference type="EMBL" id="EGC32681.1"/>
    </source>
</evidence>
<evidence type="ECO:0008006" key="4">
    <source>
        <dbReference type="Google" id="ProtNLM"/>
    </source>
</evidence>
<accession>F0ZTP5</accession>
<keyword evidence="3" id="KW-1185">Reference proteome</keyword>
<organism evidence="2 3">
    <name type="scientific">Dictyostelium purpureum</name>
    <name type="common">Slime mold</name>
    <dbReference type="NCBI Taxonomy" id="5786"/>
    <lineage>
        <taxon>Eukaryota</taxon>
        <taxon>Amoebozoa</taxon>
        <taxon>Evosea</taxon>
        <taxon>Eumycetozoa</taxon>
        <taxon>Dictyostelia</taxon>
        <taxon>Dictyosteliales</taxon>
        <taxon>Dictyosteliaceae</taxon>
        <taxon>Dictyostelium</taxon>
    </lineage>
</organism>
<dbReference type="AlphaFoldDB" id="F0ZTP5"/>
<reference evidence="3" key="1">
    <citation type="journal article" date="2011" name="Genome Biol.">
        <title>Comparative genomics of the social amoebae Dictyostelium discoideum and Dictyostelium purpureum.</title>
        <authorList>
            <consortium name="US DOE Joint Genome Institute (JGI-PGF)"/>
            <person name="Sucgang R."/>
            <person name="Kuo A."/>
            <person name="Tian X."/>
            <person name="Salerno W."/>
            <person name="Parikh A."/>
            <person name="Feasley C.L."/>
            <person name="Dalin E."/>
            <person name="Tu H."/>
            <person name="Huang E."/>
            <person name="Barry K."/>
            <person name="Lindquist E."/>
            <person name="Shapiro H."/>
            <person name="Bruce D."/>
            <person name="Schmutz J."/>
            <person name="Salamov A."/>
            <person name="Fey P."/>
            <person name="Gaudet P."/>
            <person name="Anjard C."/>
            <person name="Babu M.M."/>
            <person name="Basu S."/>
            <person name="Bushmanova Y."/>
            <person name="van der Wel H."/>
            <person name="Katoh-Kurasawa M."/>
            <person name="Dinh C."/>
            <person name="Coutinho P.M."/>
            <person name="Saito T."/>
            <person name="Elias M."/>
            <person name="Schaap P."/>
            <person name="Kay R.R."/>
            <person name="Henrissat B."/>
            <person name="Eichinger L."/>
            <person name="Rivero F."/>
            <person name="Putnam N.H."/>
            <person name="West C.M."/>
            <person name="Loomis W.F."/>
            <person name="Chisholm R.L."/>
            <person name="Shaulsky G."/>
            <person name="Strassmann J.E."/>
            <person name="Queller D.C."/>
            <person name="Kuspa A."/>
            <person name="Grigoriev I.V."/>
        </authorList>
    </citation>
    <scope>NUCLEOTIDE SEQUENCE [LARGE SCALE GENOMIC DNA]</scope>
    <source>
        <strain evidence="3">QSDP1</strain>
    </source>
</reference>
<dbReference type="GeneID" id="10508492"/>
<dbReference type="VEuPathDB" id="AmoebaDB:DICPUDRAFT_92555"/>
<dbReference type="RefSeq" id="XP_003290784.1">
    <property type="nucleotide sequence ID" value="XM_003290736.1"/>
</dbReference>
<evidence type="ECO:0000313" key="3">
    <source>
        <dbReference type="Proteomes" id="UP000001064"/>
    </source>
</evidence>
<feature type="chain" id="PRO_5003262766" description="DUF4359 domain-containing protein" evidence="1">
    <location>
        <begin position="17"/>
        <end position="93"/>
    </location>
</feature>
<sequence length="93" mass="10468">MKKLLFLLAGIGIFYATNPDEKQFKEQIRKYSENNNGGYLAGLVMRGIVALNAFKIKNLGVLSLAYLNDPQKDQPQLVAFGLLGKWFFNSNKL</sequence>
<keyword evidence="1" id="KW-0732">Signal</keyword>
<dbReference type="Proteomes" id="UP000001064">
    <property type="component" value="Unassembled WGS sequence"/>
</dbReference>
<dbReference type="OrthoDB" id="10461198at2759"/>
<proteinExistence type="predicted"/>
<name>F0ZTP5_DICPU</name>
<dbReference type="OMA" id="LFTIEDH"/>
<dbReference type="InParanoid" id="F0ZTP5"/>
<evidence type="ECO:0000256" key="1">
    <source>
        <dbReference type="SAM" id="SignalP"/>
    </source>
</evidence>